<protein>
    <submittedName>
        <fullName evidence="1">Uncharacterized protein</fullName>
    </submittedName>
</protein>
<dbReference type="RefSeq" id="WP_377004753.1">
    <property type="nucleotide sequence ID" value="NZ_JBHSGG010000031.1"/>
</dbReference>
<evidence type="ECO:0000313" key="2">
    <source>
        <dbReference type="Proteomes" id="UP001595892"/>
    </source>
</evidence>
<comment type="caution">
    <text evidence="1">The sequence shown here is derived from an EMBL/GenBank/DDBJ whole genome shotgun (WGS) entry which is preliminary data.</text>
</comment>
<name>A0ABV9NPG0_9GAMM</name>
<proteinExistence type="predicted"/>
<evidence type="ECO:0000313" key="1">
    <source>
        <dbReference type="EMBL" id="MFC4728713.1"/>
    </source>
</evidence>
<dbReference type="EMBL" id="JBHSGG010000031">
    <property type="protein sequence ID" value="MFC4728713.1"/>
    <property type="molecule type" value="Genomic_DNA"/>
</dbReference>
<reference evidence="2" key="1">
    <citation type="journal article" date="2019" name="Int. J. Syst. Evol. Microbiol.">
        <title>The Global Catalogue of Microorganisms (GCM) 10K type strain sequencing project: providing services to taxonomists for standard genome sequencing and annotation.</title>
        <authorList>
            <consortium name="The Broad Institute Genomics Platform"/>
            <consortium name="The Broad Institute Genome Sequencing Center for Infectious Disease"/>
            <person name="Wu L."/>
            <person name="Ma J."/>
        </authorList>
    </citation>
    <scope>NUCLEOTIDE SEQUENCE [LARGE SCALE GENOMIC DNA]</scope>
    <source>
        <strain evidence="2">CGMCC 1.13574</strain>
    </source>
</reference>
<sequence length="153" mass="17118">MPYHWDFFKDGDTAFGLFYPKNYIVAAFENEGRAEEAVKAFREAGFAEDDVAAASGSFVTRKLEAEPEGTFDKVKAAISAAIGTEHSYIENDIEHAKRGGAFVFVYAPDDEAADRAKPVLKRMHAMEARHYRQMAIERLIHPSGVLPRNHGRL</sequence>
<organism evidence="1 2">
    <name type="scientific">Coralloluteibacterium thermophilum</name>
    <dbReference type="NCBI Taxonomy" id="2707049"/>
    <lineage>
        <taxon>Bacteria</taxon>
        <taxon>Pseudomonadati</taxon>
        <taxon>Pseudomonadota</taxon>
        <taxon>Gammaproteobacteria</taxon>
        <taxon>Lysobacterales</taxon>
        <taxon>Lysobacteraceae</taxon>
        <taxon>Coralloluteibacterium</taxon>
    </lineage>
</organism>
<keyword evidence="2" id="KW-1185">Reference proteome</keyword>
<gene>
    <name evidence="1" type="ORF">ACFO3Q_11080</name>
</gene>
<accession>A0ABV9NPG0</accession>
<dbReference type="Proteomes" id="UP001595892">
    <property type="component" value="Unassembled WGS sequence"/>
</dbReference>